<dbReference type="EMBL" id="JAWDGP010006982">
    <property type="protein sequence ID" value="KAK3731966.1"/>
    <property type="molecule type" value="Genomic_DNA"/>
</dbReference>
<feature type="domain" description="DUF7042" evidence="2">
    <location>
        <begin position="173"/>
        <end position="293"/>
    </location>
</feature>
<dbReference type="Proteomes" id="UP001283361">
    <property type="component" value="Unassembled WGS sequence"/>
</dbReference>
<organism evidence="3 4">
    <name type="scientific">Elysia crispata</name>
    <name type="common">lettuce slug</name>
    <dbReference type="NCBI Taxonomy" id="231223"/>
    <lineage>
        <taxon>Eukaryota</taxon>
        <taxon>Metazoa</taxon>
        <taxon>Spiralia</taxon>
        <taxon>Lophotrochozoa</taxon>
        <taxon>Mollusca</taxon>
        <taxon>Gastropoda</taxon>
        <taxon>Heterobranchia</taxon>
        <taxon>Euthyneura</taxon>
        <taxon>Panpulmonata</taxon>
        <taxon>Sacoglossa</taxon>
        <taxon>Placobranchoidea</taxon>
        <taxon>Plakobranchidae</taxon>
        <taxon>Elysia</taxon>
    </lineage>
</organism>
<evidence type="ECO:0000313" key="4">
    <source>
        <dbReference type="Proteomes" id="UP001283361"/>
    </source>
</evidence>
<gene>
    <name evidence="3" type="ORF">RRG08_045025</name>
</gene>
<sequence>MSSGLRETQPYLNLGIHLLICSATVLFRNCLVMSCEFPAGMRMEETDPPWISHIRSGPVTATSDGGAVGVLPHDSEYFIRQSIMEVHYPGSSGRPHVRWRCSMDYHGKLLLRRQDHHINNFYRCVKIHFRSASLVQIAWSREAREFNLDLCADEALTLDPWLLARAESLHTDHTECPFRGGFDMKLSDSKLGDNSCNLMLRPMRLEAECVGGEGVTFDFVSSNCLPDLRMYVHQRTLCVASWGDRENHYVVLRRNEDSDLWCLVMPVERDPDSVTTAYLYSDLSCRQRPPSSSRAASVPNPPSWPTPGAKLRYFTLHLRTRVYSSLCEDEYAACTTVKCNVYVERECQRSCHVCDPENSFSSCEYPRRLQGLWQLNDINGARRLEISGSNFSLSKVGNFHCVDYPDGPKKRSRVFTTVTLSNNGCRPRYSCLKIKRLGPAALSYSLSHSFVWPDLQDQFGAKICANNRFFPDPSPIDDLYRSHQGSGKPVVSVSPKVQSVKCNISAVMALSATHLDGHVCTGRMFKHCEDATKVRLEFDACGEGLAVSTDYQCMANFEGHYWERMLLVQNARDAKDVRCFVFSKYYPGEAYSLLAGQCDKQAFEYARSGLRKPLMKLEYRQEVDKKCESVSAETTTLTSAVSTRRPTSRPQRLVNSHATMDDQGRQAKASPGAGGVRPKQTYTEPEAPAQNPISVANSDQKGASVKDRNDALRLSASTFIALFLSSFISILQMPLT</sequence>
<name>A0AAE0Y467_9GAST</name>
<feature type="region of interest" description="Disordered" evidence="1">
    <location>
        <begin position="637"/>
        <end position="704"/>
    </location>
</feature>
<feature type="compositionally biased region" description="Polar residues" evidence="1">
    <location>
        <begin position="637"/>
        <end position="658"/>
    </location>
</feature>
<reference evidence="3" key="1">
    <citation type="journal article" date="2023" name="G3 (Bethesda)">
        <title>A reference genome for the long-term kleptoplast-retaining sea slug Elysia crispata morphotype clarki.</title>
        <authorList>
            <person name="Eastman K.E."/>
            <person name="Pendleton A.L."/>
            <person name="Shaikh M.A."/>
            <person name="Suttiyut T."/>
            <person name="Ogas R."/>
            <person name="Tomko P."/>
            <person name="Gavelis G."/>
            <person name="Widhalm J.R."/>
            <person name="Wisecaver J.H."/>
        </authorList>
    </citation>
    <scope>NUCLEOTIDE SEQUENCE</scope>
    <source>
        <strain evidence="3">ECLA1</strain>
    </source>
</reference>
<keyword evidence="4" id="KW-1185">Reference proteome</keyword>
<evidence type="ECO:0000259" key="2">
    <source>
        <dbReference type="Pfam" id="PF23069"/>
    </source>
</evidence>
<dbReference type="InterPro" id="IPR055470">
    <property type="entry name" value="DUF7042"/>
</dbReference>
<accession>A0AAE0Y467</accession>
<evidence type="ECO:0000256" key="1">
    <source>
        <dbReference type="SAM" id="MobiDB-lite"/>
    </source>
</evidence>
<dbReference type="Pfam" id="PF23069">
    <property type="entry name" value="DUF7042"/>
    <property type="match status" value="1"/>
</dbReference>
<feature type="compositionally biased region" description="Polar residues" evidence="1">
    <location>
        <begin position="691"/>
        <end position="701"/>
    </location>
</feature>
<dbReference type="AlphaFoldDB" id="A0AAE0Y467"/>
<comment type="caution">
    <text evidence="3">The sequence shown here is derived from an EMBL/GenBank/DDBJ whole genome shotgun (WGS) entry which is preliminary data.</text>
</comment>
<evidence type="ECO:0000313" key="3">
    <source>
        <dbReference type="EMBL" id="KAK3731966.1"/>
    </source>
</evidence>
<protein>
    <recommendedName>
        <fullName evidence="2">DUF7042 domain-containing protein</fullName>
    </recommendedName>
</protein>
<proteinExistence type="predicted"/>